<dbReference type="Proteomes" id="UP000324222">
    <property type="component" value="Unassembled WGS sequence"/>
</dbReference>
<evidence type="ECO:0000313" key="2">
    <source>
        <dbReference type="Proteomes" id="UP000324222"/>
    </source>
</evidence>
<name>A0A5B7GI18_PORTR</name>
<evidence type="ECO:0000313" key="1">
    <source>
        <dbReference type="EMBL" id="MPC56164.1"/>
    </source>
</evidence>
<proteinExistence type="predicted"/>
<dbReference type="EMBL" id="VSRR010013740">
    <property type="protein sequence ID" value="MPC56164.1"/>
    <property type="molecule type" value="Genomic_DNA"/>
</dbReference>
<dbReference type="AlphaFoldDB" id="A0A5B7GI18"/>
<comment type="caution">
    <text evidence="1">The sequence shown here is derived from an EMBL/GenBank/DDBJ whole genome shotgun (WGS) entry which is preliminary data.</text>
</comment>
<gene>
    <name evidence="1" type="ORF">E2C01_050117</name>
</gene>
<organism evidence="1 2">
    <name type="scientific">Portunus trituberculatus</name>
    <name type="common">Swimming crab</name>
    <name type="synonym">Neptunus trituberculatus</name>
    <dbReference type="NCBI Taxonomy" id="210409"/>
    <lineage>
        <taxon>Eukaryota</taxon>
        <taxon>Metazoa</taxon>
        <taxon>Ecdysozoa</taxon>
        <taxon>Arthropoda</taxon>
        <taxon>Crustacea</taxon>
        <taxon>Multicrustacea</taxon>
        <taxon>Malacostraca</taxon>
        <taxon>Eumalacostraca</taxon>
        <taxon>Eucarida</taxon>
        <taxon>Decapoda</taxon>
        <taxon>Pleocyemata</taxon>
        <taxon>Brachyura</taxon>
        <taxon>Eubrachyura</taxon>
        <taxon>Portunoidea</taxon>
        <taxon>Portunidae</taxon>
        <taxon>Portuninae</taxon>
        <taxon>Portunus</taxon>
    </lineage>
</organism>
<accession>A0A5B7GI18</accession>
<keyword evidence="2" id="KW-1185">Reference proteome</keyword>
<protein>
    <submittedName>
        <fullName evidence="1">Uncharacterized protein</fullName>
    </submittedName>
</protein>
<sequence length="84" mass="9146">MIERNTKKTPGNRFGILTTGKEGGLLFPFLCAESRSCSRNTLKAIIPQTSHLASLSRQGRQHCPSLACHLPSLLLGFPPNVTLD</sequence>
<reference evidence="1 2" key="1">
    <citation type="submission" date="2019-05" db="EMBL/GenBank/DDBJ databases">
        <title>Another draft genome of Portunus trituberculatus and its Hox gene families provides insights of decapod evolution.</title>
        <authorList>
            <person name="Jeong J.-H."/>
            <person name="Song I."/>
            <person name="Kim S."/>
            <person name="Choi T."/>
            <person name="Kim D."/>
            <person name="Ryu S."/>
            <person name="Kim W."/>
        </authorList>
    </citation>
    <scope>NUCLEOTIDE SEQUENCE [LARGE SCALE GENOMIC DNA]</scope>
    <source>
        <tissue evidence="1">Muscle</tissue>
    </source>
</reference>